<dbReference type="InterPro" id="IPR016166">
    <property type="entry name" value="FAD-bd_PCMH"/>
</dbReference>
<evidence type="ECO:0000256" key="3">
    <source>
        <dbReference type="SAM" id="SignalP"/>
    </source>
</evidence>
<protein>
    <recommendedName>
        <fullName evidence="4">FAD-binding PCMH-type domain-containing protein</fullName>
    </recommendedName>
</protein>
<dbReference type="Pfam" id="PF08031">
    <property type="entry name" value="BBE"/>
    <property type="match status" value="1"/>
</dbReference>
<dbReference type="Proteomes" id="UP000054821">
    <property type="component" value="Unassembled WGS sequence"/>
</dbReference>
<dbReference type="GO" id="GO:0016491">
    <property type="term" value="F:oxidoreductase activity"/>
    <property type="evidence" value="ECO:0007669"/>
    <property type="project" value="UniProtKB-KW"/>
</dbReference>
<dbReference type="RefSeq" id="XP_018662507.1">
    <property type="nucleotide sequence ID" value="XM_018804392.1"/>
</dbReference>
<reference evidence="5 6" key="1">
    <citation type="journal article" date="2016" name="Genome Announc.">
        <title>Draft Whole-Genome Sequence of Trichoderma gamsii T6085, a Promising Biocontrol Agent of Fusarium Head Blight on Wheat.</title>
        <authorList>
            <person name="Baroncelli R."/>
            <person name="Zapparata A."/>
            <person name="Piaggeschi G."/>
            <person name="Sarrocco S."/>
            <person name="Vannacci G."/>
        </authorList>
    </citation>
    <scope>NUCLEOTIDE SEQUENCE [LARGE SCALE GENOMIC DNA]</scope>
    <source>
        <strain evidence="5 6">T6085</strain>
    </source>
</reference>
<evidence type="ECO:0000259" key="4">
    <source>
        <dbReference type="PROSITE" id="PS51387"/>
    </source>
</evidence>
<dbReference type="STRING" id="398673.A0A2P4ZIS1"/>
<evidence type="ECO:0000256" key="2">
    <source>
        <dbReference type="ARBA" id="ARBA00023002"/>
    </source>
</evidence>
<dbReference type="InterPro" id="IPR036318">
    <property type="entry name" value="FAD-bd_PCMH-like_sf"/>
</dbReference>
<feature type="signal peptide" evidence="3">
    <location>
        <begin position="1"/>
        <end position="21"/>
    </location>
</feature>
<dbReference type="Pfam" id="PF01565">
    <property type="entry name" value="FAD_binding_4"/>
    <property type="match status" value="1"/>
</dbReference>
<dbReference type="PROSITE" id="PS51387">
    <property type="entry name" value="FAD_PCMH"/>
    <property type="match status" value="1"/>
</dbReference>
<dbReference type="Gene3D" id="3.30.465.10">
    <property type="match status" value="1"/>
</dbReference>
<organism evidence="5 6">
    <name type="scientific">Trichoderma gamsii</name>
    <dbReference type="NCBI Taxonomy" id="398673"/>
    <lineage>
        <taxon>Eukaryota</taxon>
        <taxon>Fungi</taxon>
        <taxon>Dikarya</taxon>
        <taxon>Ascomycota</taxon>
        <taxon>Pezizomycotina</taxon>
        <taxon>Sordariomycetes</taxon>
        <taxon>Hypocreomycetidae</taxon>
        <taxon>Hypocreales</taxon>
        <taxon>Hypocreaceae</taxon>
        <taxon>Trichoderma</taxon>
    </lineage>
</organism>
<keyword evidence="3" id="KW-0732">Signal</keyword>
<accession>A0A2P4ZIS1</accession>
<dbReference type="SUPFAM" id="SSF56176">
    <property type="entry name" value="FAD-binding/transporter-associated domain-like"/>
    <property type="match status" value="1"/>
</dbReference>
<dbReference type="GO" id="GO:0071949">
    <property type="term" value="F:FAD binding"/>
    <property type="evidence" value="ECO:0007669"/>
    <property type="project" value="InterPro"/>
</dbReference>
<dbReference type="PANTHER" id="PTHR13878:SF91">
    <property type="entry name" value="FAD BINDING DOMAIN PROTEIN (AFU_ORTHOLOGUE AFUA_6G12070)-RELATED"/>
    <property type="match status" value="1"/>
</dbReference>
<sequence length="600" mass="64811">MIAWKLLVPVTLASLSSVVQAGRCKCIPSDKTCWPTESALTSFNASLPGKLIQNFPVAAPCYPGPLNDSVQCADIQANWNSSLFHAQFPTGYDYPYTFSCDIPGGNTSSCSLGDSPYYAVNVTNENDISLALNFAAQHNMRVSIKQTGHDFLGRSTGYASLEIWTHNLRQGLTFHNSYLSTSQCSPQEPESIESTGAALWAGSAITIGGAYTWTQVYQFAYEQNVIVVGGTCTGVGAIGGYLQGGGHSASMREFGIAADQVLEYTVVLANGEVVTANACHNTDLFQALRGGGGGTYGVVINATIKAYPEMPVTAAILTIVPQDGNDDLATFLDAVATWYETTPMILEANLGGYAGWAAWDGDTLLAPKVRRLESAFGGFNRSIDNVQESMAPVVARLSSFNSKGMNVTAEYIAFPDYFTYFHNVHANSMDVGQSIIMSSRFLRSAQLTNSTAVRQMVNVTAGLPSQNSFTVVGVNGGGAVALDVPNTAINPAWRESLVNNLVARNWPDTTPYSEVKAAQDDITYVKGAALELLAPDTGTYINEANYKDPNYLANFYGTTRPTLEAIKQKYDPNDLFYCITCIRSNYWYQEADGRLCYKDS</sequence>
<dbReference type="AlphaFoldDB" id="A0A2P4ZIS1"/>
<dbReference type="InterPro" id="IPR016169">
    <property type="entry name" value="FAD-bd_PCMH_sub2"/>
</dbReference>
<evidence type="ECO:0000256" key="1">
    <source>
        <dbReference type="ARBA" id="ARBA00005466"/>
    </source>
</evidence>
<dbReference type="GeneID" id="29984475"/>
<dbReference type="EMBL" id="JPDN02000024">
    <property type="protein sequence ID" value="PON24165.1"/>
    <property type="molecule type" value="Genomic_DNA"/>
</dbReference>
<feature type="chain" id="PRO_5015185685" description="FAD-binding PCMH-type domain-containing protein" evidence="3">
    <location>
        <begin position="22"/>
        <end position="600"/>
    </location>
</feature>
<name>A0A2P4ZIS1_9HYPO</name>
<proteinExistence type="inferred from homology"/>
<dbReference type="InterPro" id="IPR050432">
    <property type="entry name" value="FAD-linked_Oxidoreductases_BP"/>
</dbReference>
<dbReference type="InterPro" id="IPR006094">
    <property type="entry name" value="Oxid_FAD_bind_N"/>
</dbReference>
<keyword evidence="6" id="KW-1185">Reference proteome</keyword>
<feature type="domain" description="FAD-binding PCMH-type" evidence="4">
    <location>
        <begin position="112"/>
        <end position="309"/>
    </location>
</feature>
<gene>
    <name evidence="5" type="ORF">TGAM01_v206853</name>
</gene>
<evidence type="ECO:0000313" key="5">
    <source>
        <dbReference type="EMBL" id="PON24165.1"/>
    </source>
</evidence>
<dbReference type="Gene3D" id="3.40.462.20">
    <property type="match status" value="1"/>
</dbReference>
<keyword evidence="2" id="KW-0560">Oxidoreductase</keyword>
<comment type="similarity">
    <text evidence="1">Belongs to the oxygen-dependent FAD-linked oxidoreductase family.</text>
</comment>
<dbReference type="PANTHER" id="PTHR13878">
    <property type="entry name" value="GULONOLACTONE OXIDASE"/>
    <property type="match status" value="1"/>
</dbReference>
<dbReference type="InterPro" id="IPR012951">
    <property type="entry name" value="BBE"/>
</dbReference>
<evidence type="ECO:0000313" key="6">
    <source>
        <dbReference type="Proteomes" id="UP000054821"/>
    </source>
</evidence>
<comment type="caution">
    <text evidence="5">The sequence shown here is derived from an EMBL/GenBank/DDBJ whole genome shotgun (WGS) entry which is preliminary data.</text>
</comment>